<dbReference type="Proteomes" id="UP001417504">
    <property type="component" value="Unassembled WGS sequence"/>
</dbReference>
<comment type="caution">
    <text evidence="2">The sequence shown here is derived from an EMBL/GenBank/DDBJ whole genome shotgun (WGS) entry which is preliminary data.</text>
</comment>
<feature type="region of interest" description="Disordered" evidence="1">
    <location>
        <begin position="104"/>
        <end position="184"/>
    </location>
</feature>
<dbReference type="EMBL" id="JBBNAE010000001">
    <property type="protein sequence ID" value="KAK9155265.1"/>
    <property type="molecule type" value="Genomic_DNA"/>
</dbReference>
<name>A0AAP0KQ24_9MAGN</name>
<sequence length="184" mass="20735">MAHDDFRSNEKPGEMVRQEEKSDGGINWMSIGILKSLPKSEYVKVEKNLKDVVGELSMSLMHYKFIDGKWDNSGKGKEAVEEKTLNVKKGVKADRKKGAVKEFLPLRDTSFEEENDNKTPKKTINKMKDSSDEEEDSNDEGHEETSEEDSEEGSEDDEEDSEDDDENSFDGQPTQSTNSTSNGN</sequence>
<protein>
    <submittedName>
        <fullName evidence="2">Uncharacterized protein</fullName>
    </submittedName>
</protein>
<organism evidence="2 3">
    <name type="scientific">Stephania japonica</name>
    <dbReference type="NCBI Taxonomy" id="461633"/>
    <lineage>
        <taxon>Eukaryota</taxon>
        <taxon>Viridiplantae</taxon>
        <taxon>Streptophyta</taxon>
        <taxon>Embryophyta</taxon>
        <taxon>Tracheophyta</taxon>
        <taxon>Spermatophyta</taxon>
        <taxon>Magnoliopsida</taxon>
        <taxon>Ranunculales</taxon>
        <taxon>Menispermaceae</taxon>
        <taxon>Menispermoideae</taxon>
        <taxon>Cissampelideae</taxon>
        <taxon>Stephania</taxon>
    </lineage>
</organism>
<feature type="region of interest" description="Disordered" evidence="1">
    <location>
        <begin position="1"/>
        <end position="22"/>
    </location>
</feature>
<evidence type="ECO:0000313" key="3">
    <source>
        <dbReference type="Proteomes" id="UP001417504"/>
    </source>
</evidence>
<reference evidence="2 3" key="1">
    <citation type="submission" date="2024-01" db="EMBL/GenBank/DDBJ databases">
        <title>Genome assemblies of Stephania.</title>
        <authorList>
            <person name="Yang L."/>
        </authorList>
    </citation>
    <scope>NUCLEOTIDE SEQUENCE [LARGE SCALE GENOMIC DNA]</scope>
    <source>
        <strain evidence="2">QJT</strain>
        <tissue evidence="2">Leaf</tissue>
    </source>
</reference>
<evidence type="ECO:0000256" key="1">
    <source>
        <dbReference type="SAM" id="MobiDB-lite"/>
    </source>
</evidence>
<feature type="compositionally biased region" description="Polar residues" evidence="1">
    <location>
        <begin position="169"/>
        <end position="184"/>
    </location>
</feature>
<feature type="compositionally biased region" description="Acidic residues" evidence="1">
    <location>
        <begin position="145"/>
        <end position="168"/>
    </location>
</feature>
<accession>A0AAP0KQ24</accession>
<keyword evidence="3" id="KW-1185">Reference proteome</keyword>
<dbReference type="AlphaFoldDB" id="A0AAP0KQ24"/>
<gene>
    <name evidence="2" type="ORF">Sjap_002745</name>
</gene>
<proteinExistence type="predicted"/>
<evidence type="ECO:0000313" key="2">
    <source>
        <dbReference type="EMBL" id="KAK9155265.1"/>
    </source>
</evidence>